<sequence>MVVDHCWWEWLKHTCRASEISLERFPVEVVDTLGRFLAEAAEALAAETLVAEAEAEVLVEAEAVVVEALVAEAEVLAEAEALVVEVLAL</sequence>
<evidence type="ECO:0000313" key="1">
    <source>
        <dbReference type="EMBL" id="KAK3251579.1"/>
    </source>
</evidence>
<comment type="caution">
    <text evidence="2">The sequence shown here is derived from an EMBL/GenBank/DDBJ whole genome shotgun (WGS) entry which is preliminary data.</text>
</comment>
<protein>
    <submittedName>
        <fullName evidence="2">Uncharacterized protein</fullName>
    </submittedName>
</protein>
<keyword evidence="3" id="KW-1185">Reference proteome</keyword>
<gene>
    <name evidence="2" type="ORF">CYMTET_11776</name>
    <name evidence="1" type="ORF">CYMTET_39085</name>
</gene>
<reference evidence="2 3" key="1">
    <citation type="journal article" date="2015" name="Genome Biol. Evol.">
        <title>Comparative Genomics of a Bacterivorous Green Alga Reveals Evolutionary Causalities and Consequences of Phago-Mixotrophic Mode of Nutrition.</title>
        <authorList>
            <person name="Burns J.A."/>
            <person name="Paasch A."/>
            <person name="Narechania A."/>
            <person name="Kim E."/>
        </authorList>
    </citation>
    <scope>NUCLEOTIDE SEQUENCE [LARGE SCALE GENOMIC DNA]</scope>
    <source>
        <strain evidence="2">PLY_AMNH</strain>
    </source>
</reference>
<dbReference type="EMBL" id="LGRX02004421">
    <property type="protein sequence ID" value="KAK3280381.1"/>
    <property type="molecule type" value="Genomic_DNA"/>
</dbReference>
<evidence type="ECO:0000313" key="2">
    <source>
        <dbReference type="EMBL" id="KAK3280381.1"/>
    </source>
</evidence>
<organism evidence="2 3">
    <name type="scientific">Cymbomonas tetramitiformis</name>
    <dbReference type="NCBI Taxonomy" id="36881"/>
    <lineage>
        <taxon>Eukaryota</taxon>
        <taxon>Viridiplantae</taxon>
        <taxon>Chlorophyta</taxon>
        <taxon>Pyramimonadophyceae</taxon>
        <taxon>Pyramimonadales</taxon>
        <taxon>Pyramimonadaceae</taxon>
        <taxon>Cymbomonas</taxon>
    </lineage>
</organism>
<reference evidence="2" key="2">
    <citation type="submission" date="2023-06" db="EMBL/GenBank/DDBJ databases">
        <title>Long-read-based genome assembly of the green algal bacterivore Cymbomonas tetramitiformis.</title>
        <authorList>
            <person name="Gyaltshen Y."/>
            <person name="Rozenberg A."/>
            <person name="Paasch A."/>
            <person name="Burns J.A."/>
            <person name="Warring S."/>
            <person name="Larson R."/>
            <person name="Maurer-Alcala X."/>
            <person name="Dacks J."/>
            <person name="Kim E."/>
        </authorList>
    </citation>
    <scope>NUCLEOTIDE SEQUENCE</scope>
    <source>
        <strain evidence="2">PLY_AMNH</strain>
    </source>
</reference>
<accession>A0AAE0LCI3</accession>
<dbReference type="EMBL" id="LGRX02025961">
    <property type="protein sequence ID" value="KAK3251579.1"/>
    <property type="molecule type" value="Genomic_DNA"/>
</dbReference>
<name>A0AAE0LCI3_9CHLO</name>
<dbReference type="Proteomes" id="UP001190700">
    <property type="component" value="Unassembled WGS sequence"/>
</dbReference>
<proteinExistence type="predicted"/>
<evidence type="ECO:0000313" key="3">
    <source>
        <dbReference type="Proteomes" id="UP001190700"/>
    </source>
</evidence>
<dbReference type="AlphaFoldDB" id="A0AAE0LCI3"/>